<feature type="chain" id="PRO_5035179041" description="TRP C-terminal domain-containing protein" evidence="2">
    <location>
        <begin position="25"/>
        <end position="1378"/>
    </location>
</feature>
<protein>
    <recommendedName>
        <fullName evidence="5">TRP C-terminal domain-containing protein</fullName>
    </recommendedName>
</protein>
<reference evidence="3" key="1">
    <citation type="submission" date="2019-06" db="EMBL/GenBank/DDBJ databases">
        <authorList>
            <person name="Zheng W."/>
        </authorList>
    </citation>
    <scope>NUCLEOTIDE SEQUENCE</scope>
    <source>
        <strain evidence="3">QDHG01</strain>
    </source>
</reference>
<evidence type="ECO:0008006" key="5">
    <source>
        <dbReference type="Google" id="ProtNLM"/>
    </source>
</evidence>
<accession>A0A8J8P2Q5</accession>
<feature type="transmembrane region" description="Helical" evidence="1">
    <location>
        <begin position="1210"/>
        <end position="1228"/>
    </location>
</feature>
<evidence type="ECO:0000256" key="1">
    <source>
        <dbReference type="SAM" id="Phobius"/>
    </source>
</evidence>
<name>A0A8J8P2Q5_HALGN</name>
<keyword evidence="4" id="KW-1185">Reference proteome</keyword>
<keyword evidence="1" id="KW-1133">Transmembrane helix</keyword>
<comment type="caution">
    <text evidence="3">The sequence shown here is derived from an EMBL/GenBank/DDBJ whole genome shotgun (WGS) entry which is preliminary data.</text>
</comment>
<feature type="signal peptide" evidence="2">
    <location>
        <begin position="1"/>
        <end position="24"/>
    </location>
</feature>
<evidence type="ECO:0000313" key="4">
    <source>
        <dbReference type="Proteomes" id="UP000785679"/>
    </source>
</evidence>
<feature type="transmembrane region" description="Helical" evidence="1">
    <location>
        <begin position="1185"/>
        <end position="1204"/>
    </location>
</feature>
<keyword evidence="1" id="KW-0472">Membrane</keyword>
<feature type="transmembrane region" description="Helical" evidence="1">
    <location>
        <begin position="1273"/>
        <end position="1292"/>
    </location>
</feature>
<dbReference type="Proteomes" id="UP000785679">
    <property type="component" value="Unassembled WGS sequence"/>
</dbReference>
<keyword evidence="1" id="KW-0812">Transmembrane</keyword>
<feature type="transmembrane region" description="Helical" evidence="1">
    <location>
        <begin position="950"/>
        <end position="974"/>
    </location>
</feature>
<evidence type="ECO:0000313" key="3">
    <source>
        <dbReference type="EMBL" id="TNV86341.1"/>
    </source>
</evidence>
<feature type="transmembrane region" description="Helical" evidence="1">
    <location>
        <begin position="1240"/>
        <end position="1258"/>
    </location>
</feature>
<proteinExistence type="predicted"/>
<gene>
    <name evidence="3" type="ORF">FGO68_gene4599</name>
</gene>
<feature type="transmembrane region" description="Helical" evidence="1">
    <location>
        <begin position="1127"/>
        <end position="1151"/>
    </location>
</feature>
<sequence length="1378" mass="155335">MKSLWKHLFKLACLLSALIQRSQQACTTAQAPFPKIVGGILDATTINQIDYNQVTDYLAAVGCSYDQGVRGDIATSTIKPIVIAYQQNSYQWGKVFTSFTHDCFNGVKINRLGTKLVIANADNSRMLIVIDINNGNVLTATAFIASAVYDQNRRNLLLLDEGTIIMGDEMKLIKVTPPSISAIQFTVLMHSTIALQSDFAQTYFHVFAYTSSLCMITLQDMASFSRIFQYQTQCASTSPIQLAKTFQTCSYETSPPIDVIVFQEGTRFFRIQSQYSTSTYTTSTMHDPAVPSLLGKGLHCANNDLVYSLMWGSYSGAINSIFVVIVNFSLYTITYTRYLQQTAGNVYHGNIFAVNKFYLSGQDQTIFKATSASFSTRSLKTNGIIYSSMLTCQQIEQQTCPVVALTVNGFTFSATSNDYTFSTFTVTDLSSSLPTTSNIAFSQFEGQYLADCSYQLPQAPHDYTALSSAQASNELIYAIEHTSLTIPITAFTATKASLSIADPIFTYSLNSFIGPAGGVTITAATGDIVIPAVSVLGSSTYYVEIEGKLQNCQTINFLFTLTGQPNTAPKFKVLGSVLAVIPIEQGQFLTYLLPSIVDPDSGQTISTILIDGGSSAYPTFIDFTNSQHIAIQIQPTTSNTVGLYSVVVRLEDGIGYTNYALNIIVQAPLITDLSAFQNYFITNSGPPIFSSELQKIEIITGNTRTYTLPAYFDPDLDDNITLSIDLGEASQFSTFEKAKEMFTFNPLKDREYKDFYEISIKLADDNQNQKYTKVKLSVFIRKEDQKIRSPEKDYDQTAADLYEKQDEERIRQTTTKQLRFNLAKPTKDEQIRLYFQQHAYVLKLVAEKLNETNFELTLNHKKTVNFHFEFIMIQYGYVLLQMQFDNPEKLSLYEETLDLIQLRVNRSLLIQSTQTNYTILKETRAECYIPNQYSPNEVEQMQKMKEAASIAHIAMIPASIIVNFFLQIVMNLIWGMLNDLSFLINLTMISITIPGITSTFMSIVLQFIQLDILQTDKWLIPSFPKEKDEEGNFKEDEGLNDYFEQQGFQSMYTFKNLGSTLIFSFLLIALFFTYLIFKMLAKRGSYAKKVQSYLERKLFWNSTCRFIIQQFQPLLISALINLFQLKFVSVVTLMSSLFTIATIVVLVVFLWKMISAIKFQTNEGLQTQWTPLIEGVNMQSLIGKYWTIITLVKWAILSLTLVFLKDYPTFQLSVVWYLLLVSQILIIKGRPYSSQIENKLSIFNDIMASLYLYGLYALSEPMGRNESKEQCGLALLSLVLATIVVNVIKVLVQSVMLINFKRLIAKLSPSDRVVQLKPPPAEQSQPDQTIATTSMSVLYDDVPQMLTHNHSDKQQTVAIIPEKVTIHTDYLFRREVRY</sequence>
<feature type="transmembrane region" description="Helical" evidence="1">
    <location>
        <begin position="1057"/>
        <end position="1077"/>
    </location>
</feature>
<keyword evidence="2" id="KW-0732">Signal</keyword>
<feature type="transmembrane region" description="Helical" evidence="1">
    <location>
        <begin position="1098"/>
        <end position="1121"/>
    </location>
</feature>
<organism evidence="3 4">
    <name type="scientific">Halteria grandinella</name>
    <dbReference type="NCBI Taxonomy" id="5974"/>
    <lineage>
        <taxon>Eukaryota</taxon>
        <taxon>Sar</taxon>
        <taxon>Alveolata</taxon>
        <taxon>Ciliophora</taxon>
        <taxon>Intramacronucleata</taxon>
        <taxon>Spirotrichea</taxon>
        <taxon>Stichotrichia</taxon>
        <taxon>Sporadotrichida</taxon>
        <taxon>Halteriidae</taxon>
        <taxon>Halteria</taxon>
    </lineage>
</organism>
<feature type="transmembrane region" description="Helical" evidence="1">
    <location>
        <begin position="986"/>
        <end position="1008"/>
    </location>
</feature>
<dbReference type="OrthoDB" id="2121828at2759"/>
<evidence type="ECO:0000256" key="2">
    <source>
        <dbReference type="SAM" id="SignalP"/>
    </source>
</evidence>
<dbReference type="EMBL" id="RRYP01001152">
    <property type="protein sequence ID" value="TNV86341.1"/>
    <property type="molecule type" value="Genomic_DNA"/>
</dbReference>